<evidence type="ECO:0000256" key="1">
    <source>
        <dbReference type="SAM" id="MobiDB-lite"/>
    </source>
</evidence>
<name>A0A8D8SV25_9HEMI</name>
<dbReference type="EMBL" id="HBUF01231996">
    <property type="protein sequence ID" value="CAG6673751.1"/>
    <property type="molecule type" value="Transcribed_RNA"/>
</dbReference>
<reference evidence="3" key="1">
    <citation type="submission" date="2021-05" db="EMBL/GenBank/DDBJ databases">
        <authorList>
            <person name="Alioto T."/>
            <person name="Alioto T."/>
            <person name="Gomez Garrido J."/>
        </authorList>
    </citation>
    <scope>NUCLEOTIDE SEQUENCE</scope>
</reference>
<sequence length="178" mass="20306">MNVLILLPRIPLFFLYFIIVIVYCFLYRFICLPSALHPLLCSLHYLLLNLQLLSVAYRFISLLTALLVTHTIAYQEPQETPQPPPYQVSELDTLQVLLPLRRKSRTPSPPRYLVREEEAPITVTMPIKRRNKATTIDAAASRSPSPGYVLPPSPEDEPLQITIPLKKKSKSRSPQTSE</sequence>
<feature type="region of interest" description="Disordered" evidence="1">
    <location>
        <begin position="132"/>
        <end position="178"/>
    </location>
</feature>
<keyword evidence="2" id="KW-0812">Transmembrane</keyword>
<protein>
    <submittedName>
        <fullName evidence="3">Uncharacterized protein</fullName>
    </submittedName>
</protein>
<dbReference type="AlphaFoldDB" id="A0A8D8SV25"/>
<feature type="transmembrane region" description="Helical" evidence="2">
    <location>
        <begin position="12"/>
        <end position="30"/>
    </location>
</feature>
<keyword evidence="2" id="KW-1133">Transmembrane helix</keyword>
<organism evidence="3">
    <name type="scientific">Cacopsylla melanoneura</name>
    <dbReference type="NCBI Taxonomy" id="428564"/>
    <lineage>
        <taxon>Eukaryota</taxon>
        <taxon>Metazoa</taxon>
        <taxon>Ecdysozoa</taxon>
        <taxon>Arthropoda</taxon>
        <taxon>Hexapoda</taxon>
        <taxon>Insecta</taxon>
        <taxon>Pterygota</taxon>
        <taxon>Neoptera</taxon>
        <taxon>Paraneoptera</taxon>
        <taxon>Hemiptera</taxon>
        <taxon>Sternorrhyncha</taxon>
        <taxon>Psylloidea</taxon>
        <taxon>Psyllidae</taxon>
        <taxon>Psyllinae</taxon>
        <taxon>Cacopsylla</taxon>
    </lineage>
</organism>
<proteinExistence type="predicted"/>
<evidence type="ECO:0000313" key="3">
    <source>
        <dbReference type="EMBL" id="CAG6673751.1"/>
    </source>
</evidence>
<keyword evidence="2" id="KW-0472">Membrane</keyword>
<accession>A0A8D8SV25</accession>
<feature type="transmembrane region" description="Helical" evidence="2">
    <location>
        <begin position="50"/>
        <end position="68"/>
    </location>
</feature>
<evidence type="ECO:0000256" key="2">
    <source>
        <dbReference type="SAM" id="Phobius"/>
    </source>
</evidence>